<dbReference type="EMBL" id="KI271582">
    <property type="protein sequence ID" value="ERL66621.1"/>
    <property type="molecule type" value="Genomic_DNA"/>
</dbReference>
<keyword evidence="2" id="KW-1185">Reference proteome</keyword>
<dbReference type="GO" id="GO:0000287">
    <property type="term" value="F:magnesium ion binding"/>
    <property type="evidence" value="ECO:0007669"/>
    <property type="project" value="InterPro"/>
</dbReference>
<proteinExistence type="predicted"/>
<dbReference type="STRING" id="1231336.L248_0300"/>
<dbReference type="InterPro" id="IPR036649">
    <property type="entry name" value="Pyrophosphatase_sf"/>
</dbReference>
<dbReference type="eggNOG" id="COG0221">
    <property type="taxonomic scope" value="Bacteria"/>
</dbReference>
<dbReference type="SUPFAM" id="SSF50324">
    <property type="entry name" value="Inorganic pyrophosphatase"/>
    <property type="match status" value="1"/>
</dbReference>
<evidence type="ECO:0000313" key="1">
    <source>
        <dbReference type="EMBL" id="ERL66621.1"/>
    </source>
</evidence>
<name>U4TP01_9LACO</name>
<evidence type="ECO:0000313" key="2">
    <source>
        <dbReference type="Proteomes" id="UP000030647"/>
    </source>
</evidence>
<gene>
    <name evidence="1" type="ORF">L248_0300</name>
</gene>
<organism evidence="1 2">
    <name type="scientific">Schleiferilactobacillus shenzhenensis LY-73</name>
    <dbReference type="NCBI Taxonomy" id="1231336"/>
    <lineage>
        <taxon>Bacteria</taxon>
        <taxon>Bacillati</taxon>
        <taxon>Bacillota</taxon>
        <taxon>Bacilli</taxon>
        <taxon>Lactobacillales</taxon>
        <taxon>Lactobacillaceae</taxon>
        <taxon>Schleiferilactobacillus</taxon>
    </lineage>
</organism>
<dbReference type="AlphaFoldDB" id="U4TP01"/>
<dbReference type="Gene3D" id="3.90.80.10">
    <property type="entry name" value="Inorganic pyrophosphatase"/>
    <property type="match status" value="1"/>
</dbReference>
<protein>
    <submittedName>
        <fullName evidence="1">Inorganic pyrophosphatase</fullName>
    </submittedName>
</protein>
<dbReference type="Proteomes" id="UP000030647">
    <property type="component" value="Unassembled WGS sequence"/>
</dbReference>
<dbReference type="RefSeq" id="WP_022528247.1">
    <property type="nucleotide sequence ID" value="NZ_KI271582.1"/>
</dbReference>
<accession>U4TP01</accession>
<reference evidence="2" key="1">
    <citation type="journal article" date="2013" name="Genome Announc.">
        <title>Whole-Genome Sequencing of Lactobacillus shenzhenensis Strain LY-73T.</title>
        <authorList>
            <person name="Lin Z."/>
            <person name="Liu Z."/>
            <person name="Yang R."/>
            <person name="Zou Y."/>
            <person name="Wan D."/>
            <person name="Chen J."/>
            <person name="Guo M."/>
            <person name="Zhao J."/>
            <person name="Fang C."/>
            <person name="Yang R."/>
            <person name="Liu F."/>
        </authorList>
    </citation>
    <scope>NUCLEOTIDE SEQUENCE [LARGE SCALE GENOMIC DNA]</scope>
    <source>
        <strain evidence="2">LY-73</strain>
    </source>
</reference>
<dbReference type="HOGENOM" id="CLU_160633_0_0_9"/>
<sequence>MIIGLHVQVTVNRPLGSTHPEHHTIQYPLNYGYVAGVIGGDGEPQDAYVLDVATPVRQQTGYVVAIIHRRDDNETKWVVAPKFRFVTEAEVRKATNFQEKYFQDDIWLL</sequence>
<dbReference type="GO" id="GO:0004427">
    <property type="term" value="F:inorganic diphosphate phosphatase activity"/>
    <property type="evidence" value="ECO:0007669"/>
    <property type="project" value="InterPro"/>
</dbReference>
<dbReference type="GO" id="GO:0006796">
    <property type="term" value="P:phosphate-containing compound metabolic process"/>
    <property type="evidence" value="ECO:0007669"/>
    <property type="project" value="InterPro"/>
</dbReference>
<dbReference type="GO" id="GO:0005737">
    <property type="term" value="C:cytoplasm"/>
    <property type="evidence" value="ECO:0007669"/>
    <property type="project" value="InterPro"/>
</dbReference>